<keyword evidence="5" id="KW-0813">Transport</keyword>
<comment type="similarity">
    <text evidence="3">Belongs to the complex I NDUFB3 subunit family.</text>
</comment>
<reference evidence="16 17" key="2">
    <citation type="journal article" date="2018" name="Elife">
        <title>Firefly genomes illuminate parallel origins of bioluminescence in beetles.</title>
        <authorList>
            <person name="Fallon T.R."/>
            <person name="Lower S.E."/>
            <person name="Chang C.H."/>
            <person name="Bessho-Uehara M."/>
            <person name="Martin G.J."/>
            <person name="Bewick A.J."/>
            <person name="Behringer M."/>
            <person name="Debat H.J."/>
            <person name="Wong I."/>
            <person name="Day J.C."/>
            <person name="Suvorov A."/>
            <person name="Silva C.J."/>
            <person name="Stanger-Hall K.F."/>
            <person name="Hall D.W."/>
            <person name="Schmitz R.J."/>
            <person name="Nelson D.R."/>
            <person name="Lewis S.M."/>
            <person name="Shigenobu S."/>
            <person name="Bybee S.M."/>
            <person name="Larracuente A.M."/>
            <person name="Oba Y."/>
            <person name="Weng J.K."/>
        </authorList>
    </citation>
    <scope>NUCLEOTIDE SEQUENCE [LARGE SCALE GENOMIC DNA]</scope>
    <source>
        <strain evidence="16">1611_PpyrPB1</strain>
        <tissue evidence="16">Whole body</tissue>
    </source>
</reference>
<name>A0A1Y1MRT9_PHOPY</name>
<evidence type="ECO:0000256" key="6">
    <source>
        <dbReference type="ARBA" id="ARBA00022660"/>
    </source>
</evidence>
<evidence type="ECO:0000256" key="7">
    <source>
        <dbReference type="ARBA" id="ARBA00022692"/>
    </source>
</evidence>
<keyword evidence="7" id="KW-0812">Transmembrane</keyword>
<dbReference type="Pfam" id="PF08122">
    <property type="entry name" value="NDUF_B12"/>
    <property type="match status" value="1"/>
</dbReference>
<dbReference type="EMBL" id="GEZM01024440">
    <property type="protein sequence ID" value="JAV87788.1"/>
    <property type="molecule type" value="Transcribed_RNA"/>
</dbReference>
<dbReference type="EMBL" id="VVIM01000001">
    <property type="protein sequence ID" value="KAB0805506.1"/>
    <property type="molecule type" value="Genomic_DNA"/>
</dbReference>
<dbReference type="GO" id="GO:0005743">
    <property type="term" value="C:mitochondrial inner membrane"/>
    <property type="evidence" value="ECO:0007669"/>
    <property type="project" value="UniProtKB-SubCell"/>
</dbReference>
<evidence type="ECO:0000256" key="2">
    <source>
        <dbReference type="ARBA" id="ARBA00004298"/>
    </source>
</evidence>
<organism evidence="15">
    <name type="scientific">Photinus pyralis</name>
    <name type="common">Common eastern firefly</name>
    <name type="synonym">Lampyris pyralis</name>
    <dbReference type="NCBI Taxonomy" id="7054"/>
    <lineage>
        <taxon>Eukaryota</taxon>
        <taxon>Metazoa</taxon>
        <taxon>Ecdysozoa</taxon>
        <taxon>Arthropoda</taxon>
        <taxon>Hexapoda</taxon>
        <taxon>Insecta</taxon>
        <taxon>Pterygota</taxon>
        <taxon>Neoptera</taxon>
        <taxon>Endopterygota</taxon>
        <taxon>Coleoptera</taxon>
        <taxon>Polyphaga</taxon>
        <taxon>Elateriformia</taxon>
        <taxon>Elateroidea</taxon>
        <taxon>Lampyridae</taxon>
        <taxon>Lampyrinae</taxon>
        <taxon>Photinus</taxon>
    </lineage>
</organism>
<reference evidence="16" key="3">
    <citation type="submission" date="2019-08" db="EMBL/GenBank/DDBJ databases">
        <authorList>
            <consortium name="Photinus pyralis genome working group"/>
            <person name="Fallon T.R."/>
            <person name="Sander Lower S.E."/>
            <person name="Weng J.-K."/>
        </authorList>
    </citation>
    <scope>NUCLEOTIDE SEQUENCE</scope>
    <source>
        <strain evidence="16">1611_PpyrPB1</strain>
        <tissue evidence="16">Whole body</tissue>
    </source>
</reference>
<accession>A0A1Y1MRT9</accession>
<sequence length="99" mass="11492">MGGDHHHHEIKVPDYKSYRVEDAPELLKVREKLAARGLSDPWLRNEVWRYDRRLWGTEGQRIMLTFSRGFKYGFAAFVVTILGTKLLGSGSDHHDHGHH</sequence>
<dbReference type="InParanoid" id="A0A1Y1MRT9"/>
<dbReference type="PANTHER" id="PTHR15082">
    <property type="entry name" value="NADH-UBIQUINONE OXIDOREDUCTASE B12 SUBUNIT"/>
    <property type="match status" value="1"/>
</dbReference>
<dbReference type="AlphaFoldDB" id="A0A1Y1MRT9"/>
<keyword evidence="11" id="KW-0496">Mitochondrion</keyword>
<comment type="function">
    <text evidence="1">Accessory subunit of the mitochondrial membrane respiratory chain NADH dehydrogenase (Complex I), that is believed not to be involved in catalysis. Complex I functions in the transfer of electrons from NADH to the respiratory chain. The immediate electron acceptor for the enzyme is believed to be ubiquinone.</text>
</comment>
<dbReference type="GO" id="GO:0022900">
    <property type="term" value="P:electron transport chain"/>
    <property type="evidence" value="ECO:0007669"/>
    <property type="project" value="InterPro"/>
</dbReference>
<dbReference type="PANTHER" id="PTHR15082:SF2">
    <property type="entry name" value="NADH DEHYDROGENASE [UBIQUINONE] 1 BETA SUBCOMPLEX SUBUNIT 3"/>
    <property type="match status" value="1"/>
</dbReference>
<evidence type="ECO:0000256" key="5">
    <source>
        <dbReference type="ARBA" id="ARBA00022448"/>
    </source>
</evidence>
<evidence type="ECO:0000256" key="11">
    <source>
        <dbReference type="ARBA" id="ARBA00023128"/>
    </source>
</evidence>
<evidence type="ECO:0000313" key="17">
    <source>
        <dbReference type="Proteomes" id="UP000327044"/>
    </source>
</evidence>
<evidence type="ECO:0000313" key="16">
    <source>
        <dbReference type="EMBL" id="KAB0805506.1"/>
    </source>
</evidence>
<proteinExistence type="inferred from homology"/>
<dbReference type="GO" id="GO:0032981">
    <property type="term" value="P:mitochondrial respiratory chain complex I assembly"/>
    <property type="evidence" value="ECO:0007669"/>
    <property type="project" value="TreeGrafter"/>
</dbReference>
<comment type="subcellular location">
    <subcellularLocation>
        <location evidence="2">Mitochondrion inner membrane</location>
        <topology evidence="2">Single-pass membrane protein</topology>
        <orientation evidence="2">Matrix side</orientation>
    </subcellularLocation>
</comment>
<evidence type="ECO:0000256" key="4">
    <source>
        <dbReference type="ARBA" id="ARBA00018680"/>
    </source>
</evidence>
<gene>
    <name evidence="16" type="ORF">PPYR_02476</name>
</gene>
<dbReference type="InterPro" id="IPR012576">
    <property type="entry name" value="NDUFB3"/>
</dbReference>
<dbReference type="FunCoup" id="A0A1Y1MRT9">
    <property type="interactions" value="603"/>
</dbReference>
<reference evidence="15" key="1">
    <citation type="journal article" date="2016" name="Sci. Rep.">
        <title>Molecular characterization of firefly nuptial gifts: a multi-omics approach sheds light on postcopulatory sexual selection.</title>
        <authorList>
            <person name="Al-Wathiqui N."/>
            <person name="Fallon T.R."/>
            <person name="South A."/>
            <person name="Weng J.K."/>
            <person name="Lewis S.M."/>
        </authorList>
    </citation>
    <scope>NUCLEOTIDE SEQUENCE</scope>
</reference>
<evidence type="ECO:0000256" key="1">
    <source>
        <dbReference type="ARBA" id="ARBA00003195"/>
    </source>
</evidence>
<evidence type="ECO:0000256" key="9">
    <source>
        <dbReference type="ARBA" id="ARBA00022982"/>
    </source>
</evidence>
<evidence type="ECO:0000256" key="14">
    <source>
        <dbReference type="ARBA" id="ARBA00032688"/>
    </source>
</evidence>
<evidence type="ECO:0000256" key="12">
    <source>
        <dbReference type="ARBA" id="ARBA00023136"/>
    </source>
</evidence>
<evidence type="ECO:0000313" key="15">
    <source>
        <dbReference type="EMBL" id="JAV87788.1"/>
    </source>
</evidence>
<evidence type="ECO:0000256" key="10">
    <source>
        <dbReference type="ARBA" id="ARBA00022989"/>
    </source>
</evidence>
<evidence type="ECO:0000256" key="13">
    <source>
        <dbReference type="ARBA" id="ARBA00030217"/>
    </source>
</evidence>
<keyword evidence="12" id="KW-0472">Membrane</keyword>
<keyword evidence="9" id="KW-0249">Electron transport</keyword>
<keyword evidence="8" id="KW-0999">Mitochondrion inner membrane</keyword>
<evidence type="ECO:0000256" key="3">
    <source>
        <dbReference type="ARBA" id="ARBA00005667"/>
    </source>
</evidence>
<keyword evidence="6" id="KW-0679">Respiratory chain</keyword>
<evidence type="ECO:0000256" key="8">
    <source>
        <dbReference type="ARBA" id="ARBA00022792"/>
    </source>
</evidence>
<dbReference type="Proteomes" id="UP000327044">
    <property type="component" value="Unassembled WGS sequence"/>
</dbReference>
<keyword evidence="17" id="KW-1185">Reference proteome</keyword>
<protein>
    <recommendedName>
        <fullName evidence="4">NADH dehydrogenase [ubiquinone] 1 beta subcomplex subunit 3</fullName>
    </recommendedName>
    <alternativeName>
        <fullName evidence="13">Complex I-B12</fullName>
    </alternativeName>
    <alternativeName>
        <fullName evidence="14">NADH-ubiquinone oxidoreductase B12 subunit</fullName>
    </alternativeName>
</protein>
<keyword evidence="10" id="KW-1133">Transmembrane helix</keyword>